<keyword evidence="2" id="KW-0812">Transmembrane</keyword>
<dbReference type="InterPro" id="IPR010559">
    <property type="entry name" value="Sig_transdc_His_kin_internal"/>
</dbReference>
<keyword evidence="5" id="KW-0418">Kinase</keyword>
<keyword evidence="2" id="KW-1133">Transmembrane helix</keyword>
<dbReference type="PANTHER" id="PTHR43547:SF2">
    <property type="entry name" value="HYBRID SIGNAL TRANSDUCTION HISTIDINE KINASE C"/>
    <property type="match status" value="1"/>
</dbReference>
<dbReference type="Pfam" id="PF07495">
    <property type="entry name" value="Y_Y_Y"/>
    <property type="match status" value="1"/>
</dbReference>
<dbReference type="FunFam" id="2.60.40.10:FF:000791">
    <property type="entry name" value="Two-component system sensor histidine kinase/response regulator"/>
    <property type="match status" value="1"/>
</dbReference>
<evidence type="ECO:0000256" key="2">
    <source>
        <dbReference type="SAM" id="Phobius"/>
    </source>
</evidence>
<keyword evidence="5" id="KW-0808">Transferase</keyword>
<sequence length="1050" mass="118651">MSGQYRLLWLLITGVIYWQSVQAQAPTVSFQRLTLQQGLAANFGVAITQDTAGFMWIATVNGLTRFDGVRCLNFSRQPGNPHSLSHRVVRSVITSKNGTLWVGTQEGINRYEPTTQSFQRYLFPALGADCNLIRRITESDDGTLWLSTRGGVVRFEPATGKATLLSLPVGKASASSVKAIRRLLVDGRMLWIGTQGGLFAYDTRTKQVRTFQHDTLDTASLPDDYVTALARHPQTGEILVGTNSGKSVRLNPQTNRFQSMPQLGVDQAVMSFLFTRTGDLWVGINGGGILWYDAGKQRFVRYVNNENNPRSLVSNSVSALMEDRAGVIWIVTDDAGVCWFNPTVNKFRSIFDEVNYQPATTLGFDVGSIWVNQDNTLWLATREGLVHLDPKTRSYRQYRHDPKNPHSLDNDHTYSVLVDKTNRVWIGTIAGLNWMDPKTGRIEHVPSVSSVNDDMTKSDGRWQLDKAIAGNQVFELTPTPDGKILIGTNEKLTVYDPKTGRFAHQFNDDRIRKLPGKNYNMLYIDRHQNLWVGGLGPIYKFSPDLRLLAQHTHTDDLQSLPDDGVTGFAQDRFGRMWVSTDNGLALLNQKNGKFRVFTTRHGLPHNDISAITTIGDTLWVSTSQGLASIDIQQFRITVFDETDGTSPSEFESASVAQDSTGRLYFGAMRGLVYTEPKQIRQNRYVPPVYLTSFRVNGQELLKSPLAASPNFVLKHTHNLFTFEMAALNYDNPADNQYAYQLEGFDEAWNQNGNRAFASYTNVPPGDYVLHIVASNNDGVWNRTGYRLPITILAPFWQTWWFRIISLVVLLALTGYIARWREKQRTNQQREKSELRERIAASEMKALRSQMNPHFLYNSLNAIRLFVLQNDSDNADKYLVKFARLMRLILDNSRHEWVTLTSELEQLTLYLELEQLRFDDLFDFSVTTDPAISLDRTTIPPMIIQPYIENAILHGMAHKQSKGCIRVSIEHKADHLNCTVNDNGVGRVRAQTLKKQSTTHQSVGLRVTEDRLQLIGQRSGQVAGVTIIDKYDDQQQPTGTRVIIQLPFINQ</sequence>
<reference evidence="5" key="1">
    <citation type="submission" date="2020-09" db="EMBL/GenBank/DDBJ databases">
        <authorList>
            <person name="Kim M.K."/>
        </authorList>
    </citation>
    <scope>NUCLEOTIDE SEQUENCE</scope>
    <source>
        <strain evidence="5">BT704</strain>
    </source>
</reference>
<dbReference type="InterPro" id="IPR036890">
    <property type="entry name" value="HATPase_C_sf"/>
</dbReference>
<dbReference type="InterPro" id="IPR013783">
    <property type="entry name" value="Ig-like_fold"/>
</dbReference>
<feature type="domain" description="Two component regulator three Y" evidence="4">
    <location>
        <begin position="728"/>
        <end position="792"/>
    </location>
</feature>
<dbReference type="InterPro" id="IPR011110">
    <property type="entry name" value="Reg_prop"/>
</dbReference>
<protein>
    <submittedName>
        <fullName evidence="5">Histidine kinase</fullName>
    </submittedName>
</protein>
<evidence type="ECO:0000259" key="3">
    <source>
        <dbReference type="Pfam" id="PF06580"/>
    </source>
</evidence>
<proteinExistence type="predicted"/>
<dbReference type="PANTHER" id="PTHR43547">
    <property type="entry name" value="TWO-COMPONENT HISTIDINE KINASE"/>
    <property type="match status" value="1"/>
</dbReference>
<dbReference type="GO" id="GO:0016020">
    <property type="term" value="C:membrane"/>
    <property type="evidence" value="ECO:0007669"/>
    <property type="project" value="InterPro"/>
</dbReference>
<organism evidence="5 6">
    <name type="scientific">Spirosoma validum</name>
    <dbReference type="NCBI Taxonomy" id="2771355"/>
    <lineage>
        <taxon>Bacteria</taxon>
        <taxon>Pseudomonadati</taxon>
        <taxon>Bacteroidota</taxon>
        <taxon>Cytophagia</taxon>
        <taxon>Cytophagales</taxon>
        <taxon>Cytophagaceae</taxon>
        <taxon>Spirosoma</taxon>
    </lineage>
</organism>
<dbReference type="AlphaFoldDB" id="A0A927B1A5"/>
<dbReference type="InterPro" id="IPR011047">
    <property type="entry name" value="Quinoprotein_ADH-like_sf"/>
</dbReference>
<dbReference type="Proteomes" id="UP000653797">
    <property type="component" value="Unassembled WGS sequence"/>
</dbReference>
<dbReference type="Gene3D" id="3.30.565.10">
    <property type="entry name" value="Histidine kinase-like ATPase, C-terminal domain"/>
    <property type="match status" value="1"/>
</dbReference>
<keyword evidence="1" id="KW-0597">Phosphoprotein</keyword>
<evidence type="ECO:0000259" key="4">
    <source>
        <dbReference type="Pfam" id="PF07495"/>
    </source>
</evidence>
<dbReference type="SUPFAM" id="SSF50998">
    <property type="entry name" value="Quinoprotein alcohol dehydrogenase-like"/>
    <property type="match status" value="1"/>
</dbReference>
<feature type="transmembrane region" description="Helical" evidence="2">
    <location>
        <begin position="799"/>
        <end position="817"/>
    </location>
</feature>
<evidence type="ECO:0000256" key="1">
    <source>
        <dbReference type="ARBA" id="ARBA00022553"/>
    </source>
</evidence>
<dbReference type="SUPFAM" id="SSF55874">
    <property type="entry name" value="ATPase domain of HSP90 chaperone/DNA topoisomerase II/histidine kinase"/>
    <property type="match status" value="1"/>
</dbReference>
<dbReference type="InterPro" id="IPR011123">
    <property type="entry name" value="Y_Y_Y"/>
</dbReference>
<dbReference type="SUPFAM" id="SSF63829">
    <property type="entry name" value="Calcium-dependent phosphotriesterase"/>
    <property type="match status" value="2"/>
</dbReference>
<dbReference type="Pfam" id="PF06580">
    <property type="entry name" value="His_kinase"/>
    <property type="match status" value="1"/>
</dbReference>
<comment type="caution">
    <text evidence="5">The sequence shown here is derived from an EMBL/GenBank/DDBJ whole genome shotgun (WGS) entry which is preliminary data.</text>
</comment>
<evidence type="ECO:0000313" key="6">
    <source>
        <dbReference type="Proteomes" id="UP000653797"/>
    </source>
</evidence>
<dbReference type="EMBL" id="JACXAA010000003">
    <property type="protein sequence ID" value="MBD2753583.1"/>
    <property type="molecule type" value="Genomic_DNA"/>
</dbReference>
<accession>A0A927B1A5</accession>
<dbReference type="Pfam" id="PF07494">
    <property type="entry name" value="Reg_prop"/>
    <property type="match status" value="2"/>
</dbReference>
<evidence type="ECO:0000313" key="5">
    <source>
        <dbReference type="EMBL" id="MBD2753583.1"/>
    </source>
</evidence>
<feature type="domain" description="Signal transduction histidine kinase internal region" evidence="3">
    <location>
        <begin position="841"/>
        <end position="919"/>
    </location>
</feature>
<dbReference type="GO" id="GO:0000155">
    <property type="term" value="F:phosphorelay sensor kinase activity"/>
    <property type="evidence" value="ECO:0007669"/>
    <property type="project" value="InterPro"/>
</dbReference>
<dbReference type="InterPro" id="IPR015943">
    <property type="entry name" value="WD40/YVTN_repeat-like_dom_sf"/>
</dbReference>
<keyword evidence="6" id="KW-1185">Reference proteome</keyword>
<dbReference type="Gene3D" id="2.60.40.10">
    <property type="entry name" value="Immunoglobulins"/>
    <property type="match status" value="1"/>
</dbReference>
<dbReference type="Gene3D" id="2.130.10.10">
    <property type="entry name" value="YVTN repeat-like/Quinoprotein amine dehydrogenase"/>
    <property type="match status" value="3"/>
</dbReference>
<gene>
    <name evidence="5" type="ORF">IC230_11825</name>
</gene>
<keyword evidence="2" id="KW-0472">Membrane</keyword>
<name>A0A927B1A5_9BACT</name>